<dbReference type="InterPro" id="IPR010664">
    <property type="entry name" value="LipoPS_assembly_LptC-rel"/>
</dbReference>
<keyword evidence="1" id="KW-0812">Transmembrane</keyword>
<feature type="transmembrane region" description="Helical" evidence="1">
    <location>
        <begin position="7"/>
        <end position="24"/>
    </location>
</feature>
<dbReference type="InterPro" id="IPR026265">
    <property type="entry name" value="LptC"/>
</dbReference>
<comment type="caution">
    <text evidence="2">The sequence shown here is derived from an EMBL/GenBank/DDBJ whole genome shotgun (WGS) entry which is preliminary data.</text>
</comment>
<evidence type="ECO:0000313" key="2">
    <source>
        <dbReference type="EMBL" id="MCG2461755.1"/>
    </source>
</evidence>
<name>A0AAE3EWF5_9FLAO</name>
<gene>
    <name evidence="2" type="primary">lptC</name>
    <name evidence="2" type="ORF">K8352_13435</name>
</gene>
<keyword evidence="1" id="KW-1133">Transmembrane helix</keyword>
<keyword evidence="1" id="KW-0472">Membrane</keyword>
<dbReference type="Proteomes" id="UP001200642">
    <property type="component" value="Unassembled WGS sequence"/>
</dbReference>
<protein>
    <submittedName>
        <fullName evidence="2">LPS export ABC transporter periplasmic protein LptC</fullName>
    </submittedName>
</protein>
<dbReference type="GO" id="GO:0005886">
    <property type="term" value="C:plasma membrane"/>
    <property type="evidence" value="ECO:0007669"/>
    <property type="project" value="InterPro"/>
</dbReference>
<dbReference type="Pfam" id="PF06835">
    <property type="entry name" value="LptC"/>
    <property type="match status" value="1"/>
</dbReference>
<dbReference type="NCBIfam" id="TIGR04409">
    <property type="entry name" value="LptC_YrbK"/>
    <property type="match status" value="1"/>
</dbReference>
<dbReference type="RefSeq" id="WP_317902897.1">
    <property type="nucleotide sequence ID" value="NZ_JAIRBC010000019.1"/>
</dbReference>
<organism evidence="2 3">
    <name type="scientific">Cerina litoralis</name>
    <dbReference type="NCBI Taxonomy" id="2874477"/>
    <lineage>
        <taxon>Bacteria</taxon>
        <taxon>Pseudomonadati</taxon>
        <taxon>Bacteroidota</taxon>
        <taxon>Flavobacteriia</taxon>
        <taxon>Flavobacteriales</taxon>
        <taxon>Flavobacteriaceae</taxon>
        <taxon>Cerina</taxon>
    </lineage>
</organism>
<keyword evidence="3" id="KW-1185">Reference proteome</keyword>
<reference evidence="2" key="1">
    <citation type="submission" date="2023-02" db="EMBL/GenBank/DDBJ databases">
        <title>Genome of Flavobacteriaceae gen. nov. sp. strain F89.</title>
        <authorList>
            <person name="Wang Y."/>
        </authorList>
    </citation>
    <scope>NUCLEOTIDE SEQUENCE</scope>
    <source>
        <strain evidence="2">F89</strain>
    </source>
</reference>
<accession>A0AAE3EWF5</accession>
<proteinExistence type="predicted"/>
<dbReference type="PROSITE" id="PS51257">
    <property type="entry name" value="PROKAR_LIPOPROTEIN"/>
    <property type="match status" value="1"/>
</dbReference>
<dbReference type="EMBL" id="JAIRBC010000019">
    <property type="protein sequence ID" value="MCG2461755.1"/>
    <property type="molecule type" value="Genomic_DNA"/>
</dbReference>
<dbReference type="AlphaFoldDB" id="A0AAE3EWF5"/>
<evidence type="ECO:0000313" key="3">
    <source>
        <dbReference type="Proteomes" id="UP001200642"/>
    </source>
</evidence>
<dbReference type="GO" id="GO:0015221">
    <property type="term" value="F:lipopolysaccharide transmembrane transporter activity"/>
    <property type="evidence" value="ECO:0007669"/>
    <property type="project" value="InterPro"/>
</dbReference>
<evidence type="ECO:0000256" key="1">
    <source>
        <dbReference type="SAM" id="Phobius"/>
    </source>
</evidence>
<dbReference type="Gene3D" id="2.60.450.10">
    <property type="entry name" value="Lipopolysaccharide (LPS) transport protein A like domain"/>
    <property type="match status" value="1"/>
</dbReference>
<sequence>MTRKFRYNFNCIAIVFSVAMFFLGCKDNYERVGQEAKKKIFPQGVARNFVFTYTETKEPMNSEQIDTSQVVAVLTSPISEDYDNLTFPYRTFPHGLNLDFFDSDKNKSIVMADYGIVYNMTNLIDLRGNVVLESYDGKKLETPQLYWDRTNDWIFSQGKFKFTNPEDGTVMYGEGMDFNKDLSFFSAHKTSGLYTIKDE</sequence>